<evidence type="ECO:0000313" key="3">
    <source>
        <dbReference type="Proteomes" id="UP000000305"/>
    </source>
</evidence>
<dbReference type="HOGENOM" id="CLU_2225836_0_0_1"/>
<sequence length="106" mass="11436">MASEKPRQDPSSLETKRKAKMHQTPASIEALKTFNESSAITTHSAMASLEASAFTVEDAAIVLSEGEASLRAVIALDEQEADLGTKLSKNPIPIRPGTQEKCRLKK</sequence>
<evidence type="ECO:0000256" key="1">
    <source>
        <dbReference type="SAM" id="MobiDB-lite"/>
    </source>
</evidence>
<evidence type="ECO:0000313" key="2">
    <source>
        <dbReference type="EMBL" id="EFX81305.1"/>
    </source>
</evidence>
<dbReference type="KEGG" id="dpx:DAPPUDRAFT_242501"/>
<reference evidence="2 3" key="1">
    <citation type="journal article" date="2011" name="Science">
        <title>The ecoresponsive genome of Daphnia pulex.</title>
        <authorList>
            <person name="Colbourne J.K."/>
            <person name="Pfrender M.E."/>
            <person name="Gilbert D."/>
            <person name="Thomas W.K."/>
            <person name="Tucker A."/>
            <person name="Oakley T.H."/>
            <person name="Tokishita S."/>
            <person name="Aerts A."/>
            <person name="Arnold G.J."/>
            <person name="Basu M.K."/>
            <person name="Bauer D.J."/>
            <person name="Caceres C.E."/>
            <person name="Carmel L."/>
            <person name="Casola C."/>
            <person name="Choi J.H."/>
            <person name="Detter J.C."/>
            <person name="Dong Q."/>
            <person name="Dusheyko S."/>
            <person name="Eads B.D."/>
            <person name="Frohlich T."/>
            <person name="Geiler-Samerotte K.A."/>
            <person name="Gerlach D."/>
            <person name="Hatcher P."/>
            <person name="Jogdeo S."/>
            <person name="Krijgsveld J."/>
            <person name="Kriventseva E.V."/>
            <person name="Kultz D."/>
            <person name="Laforsch C."/>
            <person name="Lindquist E."/>
            <person name="Lopez J."/>
            <person name="Manak J.R."/>
            <person name="Muller J."/>
            <person name="Pangilinan J."/>
            <person name="Patwardhan R.P."/>
            <person name="Pitluck S."/>
            <person name="Pritham E.J."/>
            <person name="Rechtsteiner A."/>
            <person name="Rho M."/>
            <person name="Rogozin I.B."/>
            <person name="Sakarya O."/>
            <person name="Salamov A."/>
            <person name="Schaack S."/>
            <person name="Shapiro H."/>
            <person name="Shiga Y."/>
            <person name="Skalitzky C."/>
            <person name="Smith Z."/>
            <person name="Souvorov A."/>
            <person name="Sung W."/>
            <person name="Tang Z."/>
            <person name="Tsuchiya D."/>
            <person name="Tu H."/>
            <person name="Vos H."/>
            <person name="Wang M."/>
            <person name="Wolf Y.I."/>
            <person name="Yamagata H."/>
            <person name="Yamada T."/>
            <person name="Ye Y."/>
            <person name="Shaw J.R."/>
            <person name="Andrews J."/>
            <person name="Crease T.J."/>
            <person name="Tang H."/>
            <person name="Lucas S.M."/>
            <person name="Robertson H.M."/>
            <person name="Bork P."/>
            <person name="Koonin E.V."/>
            <person name="Zdobnov E.M."/>
            <person name="Grigoriev I.V."/>
            <person name="Lynch M."/>
            <person name="Boore J.L."/>
        </authorList>
    </citation>
    <scope>NUCLEOTIDE SEQUENCE [LARGE SCALE GENOMIC DNA]</scope>
</reference>
<dbReference type="InParanoid" id="E9GGT9"/>
<dbReference type="EMBL" id="GL732544">
    <property type="protein sequence ID" value="EFX81305.1"/>
    <property type="molecule type" value="Genomic_DNA"/>
</dbReference>
<protein>
    <submittedName>
        <fullName evidence="2">Uncharacterized protein</fullName>
    </submittedName>
</protein>
<accession>E9GGT9</accession>
<feature type="region of interest" description="Disordered" evidence="1">
    <location>
        <begin position="87"/>
        <end position="106"/>
    </location>
</feature>
<dbReference type="Proteomes" id="UP000000305">
    <property type="component" value="Unassembled WGS sequence"/>
</dbReference>
<keyword evidence="3" id="KW-1185">Reference proteome</keyword>
<name>E9GGT9_DAPPU</name>
<dbReference type="AlphaFoldDB" id="E9GGT9"/>
<gene>
    <name evidence="2" type="ORF">DAPPUDRAFT_242501</name>
</gene>
<proteinExistence type="predicted"/>
<organism evidence="2 3">
    <name type="scientific">Daphnia pulex</name>
    <name type="common">Water flea</name>
    <dbReference type="NCBI Taxonomy" id="6669"/>
    <lineage>
        <taxon>Eukaryota</taxon>
        <taxon>Metazoa</taxon>
        <taxon>Ecdysozoa</taxon>
        <taxon>Arthropoda</taxon>
        <taxon>Crustacea</taxon>
        <taxon>Branchiopoda</taxon>
        <taxon>Diplostraca</taxon>
        <taxon>Cladocera</taxon>
        <taxon>Anomopoda</taxon>
        <taxon>Daphniidae</taxon>
        <taxon>Daphnia</taxon>
    </lineage>
</organism>
<feature type="region of interest" description="Disordered" evidence="1">
    <location>
        <begin position="1"/>
        <end position="24"/>
    </location>
</feature>